<dbReference type="InterPro" id="IPR051327">
    <property type="entry name" value="MATE_MepA_subfamily"/>
</dbReference>
<comment type="caution">
    <text evidence="11">The sequence shown here is derived from an EMBL/GenBank/DDBJ whole genome shotgun (WGS) entry which is preliminary data.</text>
</comment>
<dbReference type="InterPro" id="IPR048279">
    <property type="entry name" value="MdtK-like"/>
</dbReference>
<dbReference type="GO" id="GO:0005886">
    <property type="term" value="C:plasma membrane"/>
    <property type="evidence" value="ECO:0007669"/>
    <property type="project" value="UniProtKB-SubCell"/>
</dbReference>
<feature type="transmembrane region" description="Helical" evidence="10">
    <location>
        <begin position="20"/>
        <end position="40"/>
    </location>
</feature>
<keyword evidence="9" id="KW-0046">Antibiotic resistance</keyword>
<keyword evidence="6 10" id="KW-0812">Transmembrane</keyword>
<dbReference type="NCBIfam" id="TIGR00797">
    <property type="entry name" value="matE"/>
    <property type="match status" value="1"/>
</dbReference>
<comment type="subcellular location">
    <subcellularLocation>
        <location evidence="1">Cell membrane</location>
        <topology evidence="1">Multi-pass membrane protein</topology>
    </subcellularLocation>
</comment>
<evidence type="ECO:0000256" key="8">
    <source>
        <dbReference type="ARBA" id="ARBA00023136"/>
    </source>
</evidence>
<reference evidence="11" key="1">
    <citation type="submission" date="2020-10" db="EMBL/GenBank/DDBJ databases">
        <authorList>
            <person name="Gilroy R."/>
        </authorList>
    </citation>
    <scope>NUCLEOTIDE SEQUENCE</scope>
    <source>
        <strain evidence="11">ChiW13-3771</strain>
    </source>
</reference>
<evidence type="ECO:0000256" key="2">
    <source>
        <dbReference type="ARBA" id="ARBA00008417"/>
    </source>
</evidence>
<evidence type="ECO:0000256" key="1">
    <source>
        <dbReference type="ARBA" id="ARBA00004651"/>
    </source>
</evidence>
<feature type="transmembrane region" description="Helical" evidence="10">
    <location>
        <begin position="166"/>
        <end position="191"/>
    </location>
</feature>
<evidence type="ECO:0000256" key="3">
    <source>
        <dbReference type="ARBA" id="ARBA00022106"/>
    </source>
</evidence>
<dbReference type="InterPro" id="IPR045070">
    <property type="entry name" value="MATE_MepA-like"/>
</dbReference>
<evidence type="ECO:0000256" key="5">
    <source>
        <dbReference type="ARBA" id="ARBA00022475"/>
    </source>
</evidence>
<dbReference type="GO" id="GO:0046677">
    <property type="term" value="P:response to antibiotic"/>
    <property type="evidence" value="ECO:0007669"/>
    <property type="project" value="UniProtKB-KW"/>
</dbReference>
<keyword evidence="7 10" id="KW-1133">Transmembrane helix</keyword>
<dbReference type="PIRSF" id="PIRSF006603">
    <property type="entry name" value="DinF"/>
    <property type="match status" value="1"/>
</dbReference>
<feature type="transmembrane region" description="Helical" evidence="10">
    <location>
        <begin position="139"/>
        <end position="159"/>
    </location>
</feature>
<evidence type="ECO:0000256" key="4">
    <source>
        <dbReference type="ARBA" id="ARBA00022448"/>
    </source>
</evidence>
<dbReference type="AlphaFoldDB" id="A0A9D1ED71"/>
<evidence type="ECO:0000256" key="6">
    <source>
        <dbReference type="ARBA" id="ARBA00022692"/>
    </source>
</evidence>
<name>A0A9D1ED71_9FIRM</name>
<keyword evidence="8 10" id="KW-0472">Membrane</keyword>
<dbReference type="Pfam" id="PF01554">
    <property type="entry name" value="MatE"/>
    <property type="match status" value="2"/>
</dbReference>
<feature type="transmembrane region" description="Helical" evidence="10">
    <location>
        <begin position="398"/>
        <end position="418"/>
    </location>
</feature>
<organism evidence="11 12">
    <name type="scientific">Candidatus Fimimorpha faecalis</name>
    <dbReference type="NCBI Taxonomy" id="2840824"/>
    <lineage>
        <taxon>Bacteria</taxon>
        <taxon>Bacillati</taxon>
        <taxon>Bacillota</taxon>
        <taxon>Clostridia</taxon>
        <taxon>Eubacteriales</taxon>
        <taxon>Candidatus Fimimorpha</taxon>
    </lineage>
</organism>
<accession>A0A9D1ED71</accession>
<dbReference type="PANTHER" id="PTHR43823:SF3">
    <property type="entry name" value="MULTIDRUG EXPORT PROTEIN MEPA"/>
    <property type="match status" value="1"/>
</dbReference>
<keyword evidence="4" id="KW-0813">Transport</keyword>
<dbReference type="PANTHER" id="PTHR43823">
    <property type="entry name" value="SPORULATION PROTEIN YKVU"/>
    <property type="match status" value="1"/>
</dbReference>
<protein>
    <recommendedName>
        <fullName evidence="3">Multidrug export protein MepA</fullName>
    </recommendedName>
</protein>
<evidence type="ECO:0000256" key="7">
    <source>
        <dbReference type="ARBA" id="ARBA00022989"/>
    </source>
</evidence>
<evidence type="ECO:0000313" key="11">
    <source>
        <dbReference type="EMBL" id="HIR88206.1"/>
    </source>
</evidence>
<feature type="transmembrane region" description="Helical" evidence="10">
    <location>
        <begin position="96"/>
        <end position="119"/>
    </location>
</feature>
<dbReference type="EMBL" id="DVHN01000052">
    <property type="protein sequence ID" value="HIR88206.1"/>
    <property type="molecule type" value="Genomic_DNA"/>
</dbReference>
<dbReference type="GO" id="GO:0015297">
    <property type="term" value="F:antiporter activity"/>
    <property type="evidence" value="ECO:0007669"/>
    <property type="project" value="InterPro"/>
</dbReference>
<dbReference type="CDD" id="cd13143">
    <property type="entry name" value="MATE_MepA_like"/>
    <property type="match status" value="1"/>
</dbReference>
<dbReference type="Proteomes" id="UP000824201">
    <property type="component" value="Unassembled WGS sequence"/>
</dbReference>
<sequence>MEEGELQYRQMTTKPIPNLIMSLSIPTIASMLITNIYNLVDAYFVGKLGTSASAAIGIVLGVQAIFQAIGFMFGHGAGSIISRKLGEKDHEAARRFASTSFFLSLIASTVAAILGLLLLTPLMRLLGSTETILPFAKNYGFYILISAPALTASCVLNNIMRYEGKAFWAMIGLVSGGVLNMIGDPILMFGLHMGMDGAGLSTALSQYISFFILLYMFLSGKTESKIALQYISKKPIEVVNILKTGFPSLIRQTLNSVSTMALNWGAKPYGDATIAAMTIAGRVMMFIASCMIGIGQGYQPVAAYNYGAKKYSRIREGFFFTWKFGEIILGILAVIGLIFPGAIVAIFRDDPEVIQVGIPALRFQCISLLAQPFNVAANMMFQSIGKSKIASFLASLRSGLYYIPLMLLLPNIIGILGVQSAQMWADLLAIITTIPFVISFFRTLPSDQILSKEK</sequence>
<dbReference type="InterPro" id="IPR002528">
    <property type="entry name" value="MATE_fam"/>
</dbReference>
<gene>
    <name evidence="11" type="ORF">IAC96_04570</name>
</gene>
<feature type="transmembrane region" description="Helical" evidence="10">
    <location>
        <begin position="327"/>
        <end position="347"/>
    </location>
</feature>
<feature type="transmembrane region" description="Helical" evidence="10">
    <location>
        <begin position="424"/>
        <end position="444"/>
    </location>
</feature>
<comment type="similarity">
    <text evidence="2">Belongs to the multi antimicrobial extrusion (MATE) (TC 2.A.66.1) family. MepA subfamily.</text>
</comment>
<feature type="transmembrane region" description="Helical" evidence="10">
    <location>
        <begin position="197"/>
        <end position="218"/>
    </location>
</feature>
<evidence type="ECO:0000313" key="12">
    <source>
        <dbReference type="Proteomes" id="UP000824201"/>
    </source>
</evidence>
<dbReference type="GO" id="GO:0042910">
    <property type="term" value="F:xenobiotic transmembrane transporter activity"/>
    <property type="evidence" value="ECO:0007669"/>
    <property type="project" value="InterPro"/>
</dbReference>
<feature type="transmembrane region" description="Helical" evidence="10">
    <location>
        <begin position="52"/>
        <end position="75"/>
    </location>
</feature>
<keyword evidence="5" id="KW-1003">Cell membrane</keyword>
<reference evidence="11" key="2">
    <citation type="journal article" date="2021" name="PeerJ">
        <title>Extensive microbial diversity within the chicken gut microbiome revealed by metagenomics and culture.</title>
        <authorList>
            <person name="Gilroy R."/>
            <person name="Ravi A."/>
            <person name="Getino M."/>
            <person name="Pursley I."/>
            <person name="Horton D.L."/>
            <person name="Alikhan N.F."/>
            <person name="Baker D."/>
            <person name="Gharbi K."/>
            <person name="Hall N."/>
            <person name="Watson M."/>
            <person name="Adriaenssens E.M."/>
            <person name="Foster-Nyarko E."/>
            <person name="Jarju S."/>
            <person name="Secka A."/>
            <person name="Antonio M."/>
            <person name="Oren A."/>
            <person name="Chaudhuri R.R."/>
            <person name="La Ragione R."/>
            <person name="Hildebrand F."/>
            <person name="Pallen M.J."/>
        </authorList>
    </citation>
    <scope>NUCLEOTIDE SEQUENCE</scope>
    <source>
        <strain evidence="11">ChiW13-3771</strain>
    </source>
</reference>
<proteinExistence type="inferred from homology"/>
<evidence type="ECO:0000256" key="9">
    <source>
        <dbReference type="ARBA" id="ARBA00023251"/>
    </source>
</evidence>
<evidence type="ECO:0000256" key="10">
    <source>
        <dbReference type="SAM" id="Phobius"/>
    </source>
</evidence>